<name>W6TTW7_HOLOB</name>
<comment type="caution">
    <text evidence="1">The sequence shown here is derived from an EMBL/GenBank/DDBJ whole genome shotgun (WGS) entry which is preliminary data.</text>
</comment>
<evidence type="ECO:0000313" key="1">
    <source>
        <dbReference type="EMBL" id="ETZ07237.1"/>
    </source>
</evidence>
<accession>W6TTW7</accession>
<dbReference type="AlphaFoldDB" id="W6TTW7"/>
<organism evidence="1 2">
    <name type="scientific">Holospora obtusa F1</name>
    <dbReference type="NCBI Taxonomy" id="1399147"/>
    <lineage>
        <taxon>Bacteria</taxon>
        <taxon>Pseudomonadati</taxon>
        <taxon>Pseudomonadota</taxon>
        <taxon>Alphaproteobacteria</taxon>
        <taxon>Holosporales</taxon>
        <taxon>Holosporaceae</taxon>
        <taxon>Holospora</taxon>
    </lineage>
</organism>
<dbReference type="EMBL" id="AWTR02000058">
    <property type="protein sequence ID" value="ETZ07237.1"/>
    <property type="molecule type" value="Genomic_DNA"/>
</dbReference>
<evidence type="ECO:0000313" key="2">
    <source>
        <dbReference type="Proteomes" id="UP000019112"/>
    </source>
</evidence>
<proteinExistence type="predicted"/>
<keyword evidence="2" id="KW-1185">Reference proteome</keyword>
<gene>
    <name evidence="1" type="ORF">P618_200571</name>
</gene>
<reference evidence="1 2" key="1">
    <citation type="journal article" date="2014" name="FEMS Microbiol. Lett.">
        <title>Draft genome sequences of three Holospora species (Holospora obtusa, Holospora undulata, and Holospora elegans), endonuclear symbiotic bacteria of the ciliate Paramecium caudatum.</title>
        <authorList>
            <person name="Dohra H."/>
            <person name="Tanaka K."/>
            <person name="Suzuki T."/>
            <person name="Fujishima M."/>
            <person name="Suzuki H."/>
        </authorList>
    </citation>
    <scope>NUCLEOTIDE SEQUENCE [LARGE SCALE GENOMIC DNA]</scope>
    <source>
        <strain evidence="1 2">F1</strain>
    </source>
</reference>
<dbReference type="STRING" id="1399147.P618_200571"/>
<dbReference type="Proteomes" id="UP000019112">
    <property type="component" value="Unassembled WGS sequence"/>
</dbReference>
<protein>
    <submittedName>
        <fullName evidence="1">Uncharacterized protein</fullName>
    </submittedName>
</protein>
<sequence length="115" mass="13716">MELQLIEVFVKISFCCELFEGFIGDFDLTIDPRMLEFGELVLNGMLLFTSHHITSHQRRCVFWPQVLRKQFIGKLRPIVCENFRYFFVILKGQWAIRFFKNAIDSLIDIFEWSST</sequence>